<organism evidence="2 3">
    <name type="scientific">Hymenobacter setariae</name>
    <dbReference type="NCBI Taxonomy" id="2594794"/>
    <lineage>
        <taxon>Bacteria</taxon>
        <taxon>Pseudomonadati</taxon>
        <taxon>Bacteroidota</taxon>
        <taxon>Cytophagia</taxon>
        <taxon>Cytophagales</taxon>
        <taxon>Hymenobacteraceae</taxon>
        <taxon>Hymenobacter</taxon>
    </lineage>
</organism>
<dbReference type="OrthoDB" id="2061990at2"/>
<evidence type="ECO:0000259" key="1">
    <source>
        <dbReference type="PROSITE" id="PS51186"/>
    </source>
</evidence>
<accession>A0A558BZA3</accession>
<dbReference type="AlphaFoldDB" id="A0A558BZA3"/>
<evidence type="ECO:0000313" key="3">
    <source>
        <dbReference type="Proteomes" id="UP000317624"/>
    </source>
</evidence>
<reference evidence="2 3" key="1">
    <citation type="submission" date="2019-07" db="EMBL/GenBank/DDBJ databases">
        <title>Hymenobacter sp. straun FUR1 Genome sequencing and assembly.</title>
        <authorList>
            <person name="Chhetri G."/>
        </authorList>
    </citation>
    <scope>NUCLEOTIDE SEQUENCE [LARGE SCALE GENOMIC DNA]</scope>
    <source>
        <strain evidence="2 3">Fur1</strain>
    </source>
</reference>
<protein>
    <submittedName>
        <fullName evidence="2">GNAT family N-acetyltransferase</fullName>
    </submittedName>
</protein>
<keyword evidence="2" id="KW-0808">Transferase</keyword>
<dbReference type="PANTHER" id="PTHR43415:SF3">
    <property type="entry name" value="GNAT-FAMILY ACETYLTRANSFERASE"/>
    <property type="match status" value="1"/>
</dbReference>
<dbReference type="InterPro" id="IPR016181">
    <property type="entry name" value="Acyl_CoA_acyltransferase"/>
</dbReference>
<gene>
    <name evidence="2" type="ORF">FNT36_10610</name>
</gene>
<evidence type="ECO:0000313" key="2">
    <source>
        <dbReference type="EMBL" id="TVT41864.1"/>
    </source>
</evidence>
<keyword evidence="3" id="KW-1185">Reference proteome</keyword>
<comment type="caution">
    <text evidence="2">The sequence shown here is derived from an EMBL/GenBank/DDBJ whole genome shotgun (WGS) entry which is preliminary data.</text>
</comment>
<dbReference type="Proteomes" id="UP000317624">
    <property type="component" value="Unassembled WGS sequence"/>
</dbReference>
<dbReference type="EMBL" id="VMRJ01000002">
    <property type="protein sequence ID" value="TVT41864.1"/>
    <property type="molecule type" value="Genomic_DNA"/>
</dbReference>
<dbReference type="PANTHER" id="PTHR43415">
    <property type="entry name" value="SPERMIDINE N(1)-ACETYLTRANSFERASE"/>
    <property type="match status" value="1"/>
</dbReference>
<feature type="domain" description="N-acetyltransferase" evidence="1">
    <location>
        <begin position="19"/>
        <end position="186"/>
    </location>
</feature>
<dbReference type="RefSeq" id="WP_144847254.1">
    <property type="nucleotide sequence ID" value="NZ_VMRJ01000002.1"/>
</dbReference>
<dbReference type="Pfam" id="PF13302">
    <property type="entry name" value="Acetyltransf_3"/>
    <property type="match status" value="1"/>
</dbReference>
<dbReference type="GO" id="GO:0016747">
    <property type="term" value="F:acyltransferase activity, transferring groups other than amino-acyl groups"/>
    <property type="evidence" value="ECO:0007669"/>
    <property type="project" value="InterPro"/>
</dbReference>
<sequence>MSKDSNQPQNFAADDQASVSLRALEPEDLEFLFVLENDPDLWAVSDVLPGPISRHALREYLRHSAASLAEAGQMRLIISNEKKQAVGTLDLYDYSALHQRAGVGIAVLQSERRRGYAHAALQKLVPYAREALRLHQLYCTIAEDNRASIKLFESAGFQWVGLRQQWLRNTTGIGWVNAAEMQLLLRK</sequence>
<dbReference type="Gene3D" id="3.40.630.30">
    <property type="match status" value="1"/>
</dbReference>
<dbReference type="SUPFAM" id="SSF55729">
    <property type="entry name" value="Acyl-CoA N-acyltransferases (Nat)"/>
    <property type="match status" value="1"/>
</dbReference>
<proteinExistence type="predicted"/>
<name>A0A558BZA3_9BACT</name>
<dbReference type="CDD" id="cd04301">
    <property type="entry name" value="NAT_SF"/>
    <property type="match status" value="1"/>
</dbReference>
<dbReference type="PROSITE" id="PS51186">
    <property type="entry name" value="GNAT"/>
    <property type="match status" value="1"/>
</dbReference>
<dbReference type="InterPro" id="IPR000182">
    <property type="entry name" value="GNAT_dom"/>
</dbReference>